<dbReference type="EMBL" id="JARIHO010000021">
    <property type="protein sequence ID" value="KAJ7346279.1"/>
    <property type="molecule type" value="Genomic_DNA"/>
</dbReference>
<feature type="compositionally biased region" description="Polar residues" evidence="1">
    <location>
        <begin position="405"/>
        <end position="423"/>
    </location>
</feature>
<accession>A0AAD6ZYY7</accession>
<protein>
    <submittedName>
        <fullName evidence="2">Uncharacterized protein</fullName>
    </submittedName>
</protein>
<sequence>MPPAAVKAKAKRAVTASAKATRAGDIAAAEALEDEAEPVKKKRGRPKKKKAEETPVSELIQEDTATDSKDEIDVEWTLVTAIESDEATRDSFFPGVGAIKLNGGTPKTHFHYQLAITCFADHPFYEESFEPAGAKFWRGKIKNRIGALVLKAKDNMAAMGETGAGIESEAEIGTGTALSTKWDLIKSESPWFFNMRTLIVARPNLRPVGLGNNETEIDTSILLRTNDADADADDIDTSSNGVNDADDTSTALDDIKDGTRSVEPNSDSDDELPAAGAIVAGALKRPRATSSDGPKEKQRAVKKTRPQTATSVPATAAPVKKLAKTQDKFAAIVLAEEETTQRALGLKREKVKGQTEVQLAKIRAEADLKIAKQNGDTDRKRRKRESKTDLSRLRMEQEHQYRMAQLQSRAGPSTFAGSATSSSHHADSLSGFDDSGLPLPGFGGQLYGYEDYKKFD</sequence>
<gene>
    <name evidence="2" type="ORF">DFH08DRAFT_961721</name>
</gene>
<reference evidence="2" key="1">
    <citation type="submission" date="2023-03" db="EMBL/GenBank/DDBJ databases">
        <title>Massive genome expansion in bonnet fungi (Mycena s.s.) driven by repeated elements and novel gene families across ecological guilds.</title>
        <authorList>
            <consortium name="Lawrence Berkeley National Laboratory"/>
            <person name="Harder C.B."/>
            <person name="Miyauchi S."/>
            <person name="Viragh M."/>
            <person name="Kuo A."/>
            <person name="Thoen E."/>
            <person name="Andreopoulos B."/>
            <person name="Lu D."/>
            <person name="Skrede I."/>
            <person name="Drula E."/>
            <person name="Henrissat B."/>
            <person name="Morin E."/>
            <person name="Kohler A."/>
            <person name="Barry K."/>
            <person name="LaButti K."/>
            <person name="Morin E."/>
            <person name="Salamov A."/>
            <person name="Lipzen A."/>
            <person name="Mereny Z."/>
            <person name="Hegedus B."/>
            <person name="Baldrian P."/>
            <person name="Stursova M."/>
            <person name="Weitz H."/>
            <person name="Taylor A."/>
            <person name="Grigoriev I.V."/>
            <person name="Nagy L.G."/>
            <person name="Martin F."/>
            <person name="Kauserud H."/>
        </authorList>
    </citation>
    <scope>NUCLEOTIDE SEQUENCE</scope>
    <source>
        <strain evidence="2">CBHHK002</strain>
    </source>
</reference>
<feature type="region of interest" description="Disordered" evidence="1">
    <location>
        <begin position="230"/>
        <end position="315"/>
    </location>
</feature>
<dbReference type="Proteomes" id="UP001218218">
    <property type="component" value="Unassembled WGS sequence"/>
</dbReference>
<name>A0AAD6ZYY7_9AGAR</name>
<keyword evidence="3" id="KW-1185">Reference proteome</keyword>
<feature type="region of interest" description="Disordered" evidence="1">
    <location>
        <begin position="371"/>
        <end position="435"/>
    </location>
</feature>
<evidence type="ECO:0000313" key="3">
    <source>
        <dbReference type="Proteomes" id="UP001218218"/>
    </source>
</evidence>
<organism evidence="2 3">
    <name type="scientific">Mycena albidolilacea</name>
    <dbReference type="NCBI Taxonomy" id="1033008"/>
    <lineage>
        <taxon>Eukaryota</taxon>
        <taxon>Fungi</taxon>
        <taxon>Dikarya</taxon>
        <taxon>Basidiomycota</taxon>
        <taxon>Agaricomycotina</taxon>
        <taxon>Agaricomycetes</taxon>
        <taxon>Agaricomycetidae</taxon>
        <taxon>Agaricales</taxon>
        <taxon>Marasmiineae</taxon>
        <taxon>Mycenaceae</taxon>
        <taxon>Mycena</taxon>
    </lineage>
</organism>
<proteinExistence type="predicted"/>
<evidence type="ECO:0000313" key="2">
    <source>
        <dbReference type="EMBL" id="KAJ7346279.1"/>
    </source>
</evidence>
<feature type="region of interest" description="Disordered" evidence="1">
    <location>
        <begin position="29"/>
        <end position="66"/>
    </location>
</feature>
<feature type="compositionally biased region" description="Basic and acidic residues" evidence="1">
    <location>
        <begin position="386"/>
        <end position="401"/>
    </location>
</feature>
<feature type="compositionally biased region" description="Basic residues" evidence="1">
    <location>
        <begin position="40"/>
        <end position="49"/>
    </location>
</feature>
<dbReference type="AlphaFoldDB" id="A0AAD6ZYY7"/>
<comment type="caution">
    <text evidence="2">The sequence shown here is derived from an EMBL/GenBank/DDBJ whole genome shotgun (WGS) entry which is preliminary data.</text>
</comment>
<evidence type="ECO:0000256" key="1">
    <source>
        <dbReference type="SAM" id="MobiDB-lite"/>
    </source>
</evidence>